<keyword evidence="3" id="KW-0547">Nucleotide-binding</keyword>
<evidence type="ECO:0000256" key="6">
    <source>
        <dbReference type="ARBA" id="ARBA00022806"/>
    </source>
</evidence>
<dbReference type="SMART" id="SM00488">
    <property type="entry name" value="DEXDc2"/>
    <property type="match status" value="1"/>
</dbReference>
<dbReference type="GO" id="GO:0051539">
    <property type="term" value="F:4 iron, 4 sulfur cluster binding"/>
    <property type="evidence" value="ECO:0007669"/>
    <property type="project" value="UniProtKB-KW"/>
</dbReference>
<evidence type="ECO:0000313" key="15">
    <source>
        <dbReference type="EMBL" id="NBJ92914.1"/>
    </source>
</evidence>
<dbReference type="Pfam" id="PF13307">
    <property type="entry name" value="Helicase_C_2"/>
    <property type="match status" value="1"/>
</dbReference>
<evidence type="ECO:0000313" key="16">
    <source>
        <dbReference type="Proteomes" id="UP001154420"/>
    </source>
</evidence>
<dbReference type="PROSITE" id="PS51193">
    <property type="entry name" value="HELICASE_ATP_BIND_2"/>
    <property type="match status" value="1"/>
</dbReference>
<dbReference type="EMBL" id="QZDT01000014">
    <property type="protein sequence ID" value="NBJ92914.1"/>
    <property type="molecule type" value="Genomic_DNA"/>
</dbReference>
<dbReference type="GO" id="GO:0016818">
    <property type="term" value="F:hydrolase activity, acting on acid anhydrides, in phosphorus-containing anhydrides"/>
    <property type="evidence" value="ECO:0007669"/>
    <property type="project" value="InterPro"/>
</dbReference>
<dbReference type="InterPro" id="IPR006554">
    <property type="entry name" value="Helicase-like_DEXD_c2"/>
</dbReference>
<organism evidence="15 16">
    <name type="scientific">Parablautia muri</name>
    <dbReference type="NCBI Taxonomy" id="2320879"/>
    <lineage>
        <taxon>Bacteria</taxon>
        <taxon>Bacillati</taxon>
        <taxon>Bacillota</taxon>
        <taxon>Clostridia</taxon>
        <taxon>Lachnospirales</taxon>
        <taxon>Lachnospiraceae</taxon>
        <taxon>Parablautia</taxon>
    </lineage>
</organism>
<evidence type="ECO:0000256" key="8">
    <source>
        <dbReference type="ARBA" id="ARBA00023004"/>
    </source>
</evidence>
<proteinExistence type="inferred from homology"/>
<evidence type="ECO:0000256" key="2">
    <source>
        <dbReference type="ARBA" id="ARBA00022723"/>
    </source>
</evidence>
<evidence type="ECO:0000256" key="11">
    <source>
        <dbReference type="ARBA" id="ARBA00023204"/>
    </source>
</evidence>
<keyword evidence="10" id="KW-0238">DNA-binding</keyword>
<dbReference type="AlphaFoldDB" id="A0A9X5BF62"/>
<dbReference type="Gene3D" id="3.90.320.10">
    <property type="match status" value="1"/>
</dbReference>
<dbReference type="Pfam" id="PF06733">
    <property type="entry name" value="DEAD_2"/>
    <property type="match status" value="1"/>
</dbReference>
<dbReference type="RefSeq" id="WP_160560002.1">
    <property type="nucleotide sequence ID" value="NZ_QZDT01000014.1"/>
</dbReference>
<protein>
    <submittedName>
        <fullName evidence="15">ATP-dependent DNA helicase</fullName>
    </submittedName>
</protein>
<keyword evidence="4" id="KW-0227">DNA damage</keyword>
<feature type="domain" description="Helicase ATP-binding" evidence="14">
    <location>
        <begin position="201"/>
        <end position="470"/>
    </location>
</feature>
<dbReference type="SUPFAM" id="SSF52540">
    <property type="entry name" value="P-loop containing nucleoside triphosphate hydrolases"/>
    <property type="match status" value="2"/>
</dbReference>
<dbReference type="Gene3D" id="1.10.275.40">
    <property type="match status" value="1"/>
</dbReference>
<evidence type="ECO:0000256" key="4">
    <source>
        <dbReference type="ARBA" id="ARBA00022763"/>
    </source>
</evidence>
<evidence type="ECO:0000256" key="9">
    <source>
        <dbReference type="ARBA" id="ARBA00023014"/>
    </source>
</evidence>
<keyword evidence="9" id="KW-0411">Iron-sulfur</keyword>
<dbReference type="InterPro" id="IPR027417">
    <property type="entry name" value="P-loop_NTPase"/>
</dbReference>
<dbReference type="GO" id="GO:0006281">
    <property type="term" value="P:DNA repair"/>
    <property type="evidence" value="ECO:0007669"/>
    <property type="project" value="UniProtKB-KW"/>
</dbReference>
<dbReference type="InterPro" id="IPR006555">
    <property type="entry name" value="ATP-dep_Helicase_C"/>
</dbReference>
<comment type="caution">
    <text evidence="15">The sequence shown here is derived from an EMBL/GenBank/DDBJ whole genome shotgun (WGS) entry which is preliminary data.</text>
</comment>
<keyword evidence="12" id="KW-0413">Isomerase</keyword>
<keyword evidence="8" id="KW-0408">Iron</keyword>
<dbReference type="InterPro" id="IPR042493">
    <property type="entry name" value="XPD_DNA_FeS"/>
</dbReference>
<keyword evidence="11" id="KW-0234">DNA repair</keyword>
<dbReference type="InterPro" id="IPR045028">
    <property type="entry name" value="DinG/Rad3-like"/>
</dbReference>
<dbReference type="SMART" id="SM00491">
    <property type="entry name" value="HELICc2"/>
    <property type="match status" value="1"/>
</dbReference>
<evidence type="ECO:0000256" key="5">
    <source>
        <dbReference type="ARBA" id="ARBA00022801"/>
    </source>
</evidence>
<evidence type="ECO:0000256" key="3">
    <source>
        <dbReference type="ARBA" id="ARBA00022741"/>
    </source>
</evidence>
<dbReference type="InterPro" id="IPR011604">
    <property type="entry name" value="PDDEXK-like_dom_sf"/>
</dbReference>
<evidence type="ECO:0000259" key="14">
    <source>
        <dbReference type="PROSITE" id="PS51193"/>
    </source>
</evidence>
<keyword evidence="16" id="KW-1185">Reference proteome</keyword>
<gene>
    <name evidence="15" type="ORF">D5281_09975</name>
</gene>
<keyword evidence="5" id="KW-0378">Hydrolase</keyword>
<keyword evidence="7" id="KW-0067">ATP-binding</keyword>
<evidence type="ECO:0000256" key="13">
    <source>
        <dbReference type="ARBA" id="ARBA00038058"/>
    </source>
</evidence>
<evidence type="ECO:0000256" key="12">
    <source>
        <dbReference type="ARBA" id="ARBA00023235"/>
    </source>
</evidence>
<dbReference type="InterPro" id="IPR014013">
    <property type="entry name" value="Helic_SF1/SF2_ATP-bd_DinG/Rad3"/>
</dbReference>
<dbReference type="GO" id="GO:0046872">
    <property type="term" value="F:metal ion binding"/>
    <property type="evidence" value="ECO:0007669"/>
    <property type="project" value="UniProtKB-KW"/>
</dbReference>
<keyword evidence="2" id="KW-0479">Metal-binding</keyword>
<dbReference type="Pfam" id="PF00270">
    <property type="entry name" value="DEAD"/>
    <property type="match status" value="1"/>
</dbReference>
<comment type="similarity">
    <text evidence="13">Belongs to the helicase family. DinG subfamily.</text>
</comment>
<evidence type="ECO:0000256" key="1">
    <source>
        <dbReference type="ARBA" id="ARBA00022485"/>
    </source>
</evidence>
<accession>A0A9X5BF62</accession>
<evidence type="ECO:0000256" key="7">
    <source>
        <dbReference type="ARBA" id="ARBA00022840"/>
    </source>
</evidence>
<dbReference type="Gene3D" id="3.40.50.300">
    <property type="entry name" value="P-loop containing nucleotide triphosphate hydrolases"/>
    <property type="match status" value="2"/>
</dbReference>
<dbReference type="PANTHER" id="PTHR11472:SF34">
    <property type="entry name" value="REGULATOR OF TELOMERE ELONGATION HELICASE 1"/>
    <property type="match status" value="1"/>
</dbReference>
<dbReference type="InterPro" id="IPR010614">
    <property type="entry name" value="RAD3-like_helicase_DEAD"/>
</dbReference>
<keyword evidence="1" id="KW-0004">4Fe-4S</keyword>
<dbReference type="PANTHER" id="PTHR11472">
    <property type="entry name" value="DNA REPAIR DEAD HELICASE RAD3/XP-D SUBFAMILY MEMBER"/>
    <property type="match status" value="1"/>
</dbReference>
<dbReference type="Proteomes" id="UP001154420">
    <property type="component" value="Unassembled WGS sequence"/>
</dbReference>
<reference evidence="15" key="1">
    <citation type="submission" date="2018-09" db="EMBL/GenBank/DDBJ databases">
        <title>Murine metabolic-syndrome-specific gut microbial biobank.</title>
        <authorList>
            <person name="Liu C."/>
        </authorList>
    </citation>
    <scope>NUCLEOTIDE SEQUENCE</scope>
    <source>
        <strain evidence="15">D42-62</strain>
    </source>
</reference>
<dbReference type="InterPro" id="IPR011545">
    <property type="entry name" value="DEAD/DEAH_box_helicase_dom"/>
</dbReference>
<dbReference type="GO" id="GO:0043139">
    <property type="term" value="F:5'-3' DNA helicase activity"/>
    <property type="evidence" value="ECO:0007669"/>
    <property type="project" value="UniProtKB-EC"/>
</dbReference>
<dbReference type="GO" id="GO:0005524">
    <property type="term" value="F:ATP binding"/>
    <property type="evidence" value="ECO:0007669"/>
    <property type="project" value="UniProtKB-KW"/>
</dbReference>
<evidence type="ECO:0000256" key="10">
    <source>
        <dbReference type="ARBA" id="ARBA00023125"/>
    </source>
</evidence>
<keyword evidence="6 15" id="KW-0347">Helicase</keyword>
<sequence length="807" mass="93997">MEIHISVRNLVEFILRSGNIDNRRTTAPENAMQEGGRIHRLIQRTMGADYHAEVFLRHIEKTPDYDIHIEGRADGIIISQGGDIAYPPPLPGSEGDGDSGDLVSVTIDEIKGTYRDIHKMKEAVPVHLAQAKCYAYIYGIQNGLRHIRVRLTYCNIDTEEIRYFYFEFDKEELDNWFGELMGQYRKWADFQFSWQKERQASMKNLSFPFPYRKGQKELVSYVYRTIYHKRKLFIEAPTGVGKTISALFPAVKAFGEGMGEKIFYLTAKTITRTVADDTIELMRKKGLKFKSVVLTAKDKICFMEETECNPEFCPYAKGHFDRINDAIYDLLTHADNFNREAVEDCARAHKVCPFELCLDMSLFADGVIGDYNYLFDPHVYLRRFFAEGVREDYIFLIDEAHNLVDRGREMYSAVLKKEDFLALKKVVKEYEVKLYRQLEACNRELLKLKRQCEDYTYLDDEDMAPFIRALTRLSAAMEDYLEDNEEGAARGEVLDFYFEVSHFLLINDKLDENYVVYTQLASDGGFSIRLFCVNPAKNLRECMTRGRSTILFSATLLPIQYYKRLLGGEAEDYEVYAHSVFDPEKKRVFVAEDVTSRYTRRSDMEYYNIAAYIHNVISQREGNYMVFFPSHVFLKSIYDVYYNYFLDTNRVECLLQEERMDEKSREEFLARFAGADEEGKTLLGFCVLGGIFSEGIDLKKDSLIGAIIVGTGLPQVCNEREILKSYFDLRGESGFDFAYKYPGMNKVLQAAGRVIRTVDDVGIIVLLDERFLNSSYLRMFPREWEKYERISLEQIGRRIERFWNEWL</sequence>
<dbReference type="OrthoDB" id="9765586at2"/>
<dbReference type="GO" id="GO:0003677">
    <property type="term" value="F:DNA binding"/>
    <property type="evidence" value="ECO:0007669"/>
    <property type="project" value="UniProtKB-KW"/>
</dbReference>
<name>A0A9X5BF62_9FIRM</name>
<dbReference type="Gene3D" id="1.10.30.20">
    <property type="entry name" value="Bacterial XPD DNA helicase, FeS cluster domain"/>
    <property type="match status" value="1"/>
</dbReference>